<evidence type="ECO:0000256" key="4">
    <source>
        <dbReference type="ARBA" id="ARBA00022679"/>
    </source>
</evidence>
<protein>
    <submittedName>
        <fullName evidence="13">Highly reducing polyketide synthase otaA</fullName>
    </submittedName>
</protein>
<dbReference type="CDD" id="cd00833">
    <property type="entry name" value="PKS"/>
    <property type="match status" value="1"/>
</dbReference>
<dbReference type="InterPro" id="IPR014031">
    <property type="entry name" value="Ketoacyl_synth_C"/>
</dbReference>
<accession>A0ABR0SW87</accession>
<keyword evidence="8" id="KW-0012">Acyltransferase</keyword>
<evidence type="ECO:0000256" key="2">
    <source>
        <dbReference type="ARBA" id="ARBA00022450"/>
    </source>
</evidence>
<dbReference type="Pfam" id="PF08659">
    <property type="entry name" value="KR"/>
    <property type="match status" value="1"/>
</dbReference>
<evidence type="ECO:0000313" key="13">
    <source>
        <dbReference type="EMBL" id="KAK5996046.1"/>
    </source>
</evidence>
<keyword evidence="4" id="KW-0808">Transferase</keyword>
<dbReference type="Pfam" id="PF02801">
    <property type="entry name" value="Ketoacyl-synt_C"/>
    <property type="match status" value="1"/>
</dbReference>
<dbReference type="SMART" id="SM00826">
    <property type="entry name" value="PKS_DH"/>
    <property type="match status" value="1"/>
</dbReference>
<dbReference type="InterPro" id="IPR029063">
    <property type="entry name" value="SAM-dependent_MTases_sf"/>
</dbReference>
<feature type="domain" description="PKS/mFAS DH" evidence="12">
    <location>
        <begin position="922"/>
        <end position="1228"/>
    </location>
</feature>
<dbReference type="Pfam" id="PF00109">
    <property type="entry name" value="ketoacyl-synt"/>
    <property type="match status" value="1"/>
</dbReference>
<dbReference type="InterPro" id="IPR036291">
    <property type="entry name" value="NAD(P)-bd_dom_sf"/>
</dbReference>
<dbReference type="Pfam" id="PF00698">
    <property type="entry name" value="Acyl_transf_1"/>
    <property type="match status" value="1"/>
</dbReference>
<dbReference type="Gene3D" id="3.40.50.150">
    <property type="entry name" value="Vaccinia Virus protein VP39"/>
    <property type="match status" value="1"/>
</dbReference>
<dbReference type="InterPro" id="IPR013217">
    <property type="entry name" value="Methyltransf_12"/>
</dbReference>
<dbReference type="Pfam" id="PF21089">
    <property type="entry name" value="PKS_DH_N"/>
    <property type="match status" value="1"/>
</dbReference>
<dbReference type="SUPFAM" id="SSF55048">
    <property type="entry name" value="Probable ACP-binding domain of malonyl-CoA ACP transacylase"/>
    <property type="match status" value="1"/>
</dbReference>
<dbReference type="SUPFAM" id="SSF52151">
    <property type="entry name" value="FabD/lysophospholipase-like"/>
    <property type="match status" value="1"/>
</dbReference>
<dbReference type="InterPro" id="IPR049552">
    <property type="entry name" value="PKS_DH_N"/>
</dbReference>
<comment type="pathway">
    <text evidence="1">Secondary metabolite biosynthesis.</text>
</comment>
<dbReference type="CDD" id="cd02440">
    <property type="entry name" value="AdoMet_MTases"/>
    <property type="match status" value="1"/>
</dbReference>
<dbReference type="Proteomes" id="UP001338125">
    <property type="component" value="Unassembled WGS sequence"/>
</dbReference>
<reference evidence="13 14" key="1">
    <citation type="submission" date="2024-01" db="EMBL/GenBank/DDBJ databases">
        <title>Complete genome of Cladobotryum mycophilum ATHUM6906.</title>
        <authorList>
            <person name="Christinaki A.C."/>
            <person name="Myridakis A.I."/>
            <person name="Kouvelis V.N."/>
        </authorList>
    </citation>
    <scope>NUCLEOTIDE SEQUENCE [LARGE SCALE GENOMIC DNA]</scope>
    <source>
        <strain evidence="13 14">ATHUM6906</strain>
    </source>
</reference>
<dbReference type="InterPro" id="IPR049900">
    <property type="entry name" value="PKS_mFAS_DH"/>
</dbReference>
<evidence type="ECO:0000256" key="8">
    <source>
        <dbReference type="ARBA" id="ARBA00023315"/>
    </source>
</evidence>
<dbReference type="InterPro" id="IPR016039">
    <property type="entry name" value="Thiolase-like"/>
</dbReference>
<dbReference type="SMART" id="SM00825">
    <property type="entry name" value="PKS_KS"/>
    <property type="match status" value="1"/>
</dbReference>
<feature type="domain" description="Ketosynthase family 3 (KS3)" evidence="11">
    <location>
        <begin position="9"/>
        <end position="410"/>
    </location>
</feature>
<dbReference type="PANTHER" id="PTHR43775:SF29">
    <property type="entry name" value="ASPERFURANONE POLYKETIDE SYNTHASE AFOG-RELATED"/>
    <property type="match status" value="1"/>
</dbReference>
<dbReference type="Gene3D" id="3.40.47.10">
    <property type="match status" value="2"/>
</dbReference>
<dbReference type="SUPFAM" id="SSF51735">
    <property type="entry name" value="NAD(P)-binding Rossmann-fold domains"/>
    <property type="match status" value="2"/>
</dbReference>
<dbReference type="InterPro" id="IPR014030">
    <property type="entry name" value="Ketoacyl_synth_N"/>
</dbReference>
<dbReference type="SMART" id="SM00829">
    <property type="entry name" value="PKS_ER"/>
    <property type="match status" value="1"/>
</dbReference>
<keyword evidence="7" id="KW-0511">Multifunctional enzyme</keyword>
<dbReference type="PROSITE" id="PS00606">
    <property type="entry name" value="KS3_1"/>
    <property type="match status" value="1"/>
</dbReference>
<dbReference type="InterPro" id="IPR016035">
    <property type="entry name" value="Acyl_Trfase/lysoPLipase"/>
</dbReference>
<dbReference type="InterPro" id="IPR001227">
    <property type="entry name" value="Ac_transferase_dom_sf"/>
</dbReference>
<dbReference type="InterPro" id="IPR020843">
    <property type="entry name" value="ER"/>
</dbReference>
<dbReference type="InterPro" id="IPR016036">
    <property type="entry name" value="Malonyl_transacylase_ACP-bd"/>
</dbReference>
<keyword evidence="6" id="KW-0560">Oxidoreductase</keyword>
<dbReference type="InterPro" id="IPR014043">
    <property type="entry name" value="Acyl_transferase_dom"/>
</dbReference>
<evidence type="ECO:0000313" key="14">
    <source>
        <dbReference type="Proteomes" id="UP001338125"/>
    </source>
</evidence>
<feature type="region of interest" description="C-terminal hotdog fold" evidence="9">
    <location>
        <begin position="1074"/>
        <end position="1228"/>
    </location>
</feature>
<dbReference type="CDD" id="cd05195">
    <property type="entry name" value="enoyl_red"/>
    <property type="match status" value="1"/>
</dbReference>
<evidence type="ECO:0000259" key="10">
    <source>
        <dbReference type="PROSITE" id="PS50075"/>
    </source>
</evidence>
<dbReference type="Pfam" id="PF00550">
    <property type="entry name" value="PP-binding"/>
    <property type="match status" value="1"/>
</dbReference>
<dbReference type="InterPro" id="IPR020807">
    <property type="entry name" value="PKS_DH"/>
</dbReference>
<dbReference type="InterPro" id="IPR020806">
    <property type="entry name" value="PKS_PP-bd"/>
</dbReference>
<evidence type="ECO:0000256" key="1">
    <source>
        <dbReference type="ARBA" id="ARBA00005179"/>
    </source>
</evidence>
<dbReference type="SUPFAM" id="SSF53335">
    <property type="entry name" value="S-adenosyl-L-methionine-dependent methyltransferases"/>
    <property type="match status" value="1"/>
</dbReference>
<keyword evidence="3" id="KW-0597">Phosphoprotein</keyword>
<dbReference type="PROSITE" id="PS52004">
    <property type="entry name" value="KS3_2"/>
    <property type="match status" value="1"/>
</dbReference>
<keyword evidence="2" id="KW-0596">Phosphopantetheine</keyword>
<dbReference type="SMART" id="SM00822">
    <property type="entry name" value="PKS_KR"/>
    <property type="match status" value="1"/>
</dbReference>
<dbReference type="SMART" id="SM00823">
    <property type="entry name" value="PKS_PP"/>
    <property type="match status" value="1"/>
</dbReference>
<dbReference type="InterPro" id="IPR020841">
    <property type="entry name" value="PKS_Beta-ketoAc_synthase_dom"/>
</dbReference>
<dbReference type="Pfam" id="PF08242">
    <property type="entry name" value="Methyltransf_12"/>
    <property type="match status" value="1"/>
</dbReference>
<dbReference type="InterPro" id="IPR009081">
    <property type="entry name" value="PP-bd_ACP"/>
</dbReference>
<dbReference type="InterPro" id="IPR042104">
    <property type="entry name" value="PKS_dehydratase_sf"/>
</dbReference>
<dbReference type="Gene3D" id="3.40.366.10">
    <property type="entry name" value="Malonyl-Coenzyme A Acyl Carrier Protein, domain 2"/>
    <property type="match status" value="1"/>
</dbReference>
<dbReference type="Gene3D" id="3.30.70.3290">
    <property type="match status" value="1"/>
</dbReference>
<keyword evidence="14" id="KW-1185">Reference proteome</keyword>
<evidence type="ECO:0000256" key="3">
    <source>
        <dbReference type="ARBA" id="ARBA00022553"/>
    </source>
</evidence>
<dbReference type="PROSITE" id="PS52019">
    <property type="entry name" value="PKS_MFAS_DH"/>
    <property type="match status" value="1"/>
</dbReference>
<dbReference type="Pfam" id="PF16197">
    <property type="entry name" value="KAsynt_C_assoc"/>
    <property type="match status" value="1"/>
</dbReference>
<dbReference type="InterPro" id="IPR018201">
    <property type="entry name" value="Ketoacyl_synth_AS"/>
</dbReference>
<dbReference type="SUPFAM" id="SSF50129">
    <property type="entry name" value="GroES-like"/>
    <property type="match status" value="1"/>
</dbReference>
<comment type="caution">
    <text evidence="9">Lacks conserved residue(s) required for the propagation of feature annotation.</text>
</comment>
<sequence length="2525" mass="276636">MASQQSYHDEPLAIIGLSCRFGGEADSTENFLKVLHEARSVYGPIPSDRFDANFYYHPDQNHIGTAFSKGGYYLADHPAKFDSAFFSLPSQDVLAMDPQQKLLLENSYHALENAGLKLPDIRGSNTSVFVGSSANDHIALAHGDLLLAMKHKSTGTAFSLLSNRISWLYDLRGTSQTIDTACSSSMVAFHLACSDIRLGHSNMAIVSGINIVEHPASVVSLSGIGVLSPDGQCFSYDEKGNGYGRGEGVGTVIIKPLGDALRDGNRIRAVVRATGSNQDGKTTGITLPNHLAQQKLIEDCYASANIDPNVTSYIEAHGTGTPVGDPLEMKGITSALAAADRKTPLYVGSVNRKWNNPPVAHFENLNKDIPRRPDLIIAKKPTPWPRDDIRRASINSFGYGGTNAHAIIDDIGSFLRTHPEYLQEALPKSEASNLPAGLNSVYAISGYDEQGIQRNADKLLTHLKSVSFDKPEEETLFLSRLQNTLNNRRQAFNWRSFVVAPNLDGLRQSLEAKLTTSKIWNNPHKFRFVFTGQGAGWTGMGRDLLVYPIFRQRMDEASVYLQGLGAQWHMTDVISLKAELDDYNEPTYAQTASVTVQVALVDLIRSWGLTPSSVVGHSSGEIPAAYCAGKISRQAAWKIAYSKGLAVRKVLGKEGGMMAAAMSEDAANAVLSKVKLSKEDSVMVGCINSPKSVTFTGNKADIAVLKAALDEEDIMAKVLPVKVAYHSTDMNEAGPVYHSLLGSLEGGDKLESAEEIIMVSSVTGLPVTTEQVLNPAYWVENLVSPVRFSQALSYSLTMGASDAKVDKAGILTATETETIIEIGPHSALKAPITETLAEVTSNKTYQYRSFLRRGESSRATLLDTVGLLHTQGFQLDLDLINETVQTFKAPLEIPAYAFDHSASHRATSRTIEALKFPAYGRHELLGVPVSDANSFEQRWRNIIRVNEIPWLATNIMNGKVMFPGVGYILMAAEAALQRSKDATDIIGIKYRNISFRASLLVPDPEGVEMILSLQPESVNSDDWLVFRIISYDEAESTWVEHCVGHVSLEKQRESGASERQLDVNALQKIREEKKFSNKLTVEGVYKDFESAGMTFGDILRNIHSVDLSEDTNSCVSTTKVPEIPKTAHDHYILHPCVLESMFHTLLTICGPDKRYKNPSLVATGIKECWISTQVDSYQDAVHDCFATTERQSATVWRSSLVAHSANTKEPQVLIQGVDLIALPTSSDNATEKGKFYDLKWEPDVKLLSSIDTLTILPAKTGAPKDLSLEEYRDFQLVASVFVLDTLDYLRTTELSAQPVQIQTFISWMEKQQQLISADKVQLVSKSEVDRIRSSPELKQGLVDKVSARSRRGELLTRIGARVASILEQKEDTLQLMFSTEGFMHKVHDENLPTSVTSRVATYFKYLWHNLPEIKVLEIGAGSGSATGVFFETLTQILEDEQFPRETLTSGVTYHFTDLSSASFEDAEKRFRKWSDVLQFKTLDIERDPAEQGIELESYDLIIASNVLHATKDIAASLKNVKSLLKQGGDLFILENARPDFIFSSVALGALPSWWRGTEDFRRESPLLDDSEWQNQLKLAGFEPRIHIKDSEYDGAHEISAFVANTRTPSGAGTAYDGTIVYFEQSDASTNVAKSLQKQFQEKSQWTASLVDFKQLTAEIVKASGAVILVGLQALDLSRVTPQEFDIIQQLLNTAEKTLWVTGDPRELPKDAMVHGMLRSVRWEQHDDSTNIVSFGLGDSFTETEYLAGEILRVAREAFEQGGLIPRNAELMLKDGALLAGRLQPSNSVNTLLNSTDEYFVQNLPLGSVQEPLKLTSYESTPINRFGFVASEKSVELAAHEIRIEVQAIHLTHQELIGMNELVPGTEVGKDGVGIVRAVGSAVKHIRAGDSVMFISNSSQNGTFGTYFTGDERSVLKVPSSMSANQAALLPFALSTAYHALVNIANLKSRHTVVIPVALREVGKAAIQLAKELGSTIIALAANEKERQIALSQYSIAPEHVVSLDEGSVTEKVLALTSGKGADVFFNQGQSSDADIPWISNFGHIVSLQQKARTQGARTAPAARGNVTYSSINMDEYRDQRPDDFLEVFAEVAQFVSQYKLDTAQSVTTMPFSGIKTAIEKAFQGEDFQQTVFTPRQNDLVPICKKPLGELTYSENATYLLLGGFGGIGRSIARWMFARGARNFIILSRSGLRSAPAKELYDELTAAGANIDASPCDINNREALKQVLDDCARRMPPIKGAIQCSMVLRDAMFANMTHEQFTEAIDAKVQGSENAAALVPKDIDFFVMLSSSSAMIGNRGQTNYSAANAFMDSYARTLVKQGIPATSISLGSVEAVGWLAENATPIALSHDSLTEERVLNILEYHMDPRWAPGQSLQTCHTICGLRSVHNFLHSSLPLPDFMSYPLFSTFMKSASSSESAATNGGGAELSLESSLKAATALNQAIGLVMKAVLGKISKEMLISQDELEPTRSMISYGIDSLVAVDLRSWFKKTVGVSLTIDDILGDQSMAELADKAASTSTFVPSF</sequence>
<evidence type="ECO:0000259" key="11">
    <source>
        <dbReference type="PROSITE" id="PS52004"/>
    </source>
</evidence>
<comment type="caution">
    <text evidence="13">The sequence shown here is derived from an EMBL/GenBank/DDBJ whole genome shotgun (WGS) entry which is preliminary data.</text>
</comment>
<dbReference type="InterPro" id="IPR011032">
    <property type="entry name" value="GroES-like_sf"/>
</dbReference>
<gene>
    <name evidence="13" type="ORF">PT974_04472</name>
</gene>
<dbReference type="PANTHER" id="PTHR43775">
    <property type="entry name" value="FATTY ACID SYNTHASE"/>
    <property type="match status" value="1"/>
</dbReference>
<organism evidence="13 14">
    <name type="scientific">Cladobotryum mycophilum</name>
    <dbReference type="NCBI Taxonomy" id="491253"/>
    <lineage>
        <taxon>Eukaryota</taxon>
        <taxon>Fungi</taxon>
        <taxon>Dikarya</taxon>
        <taxon>Ascomycota</taxon>
        <taxon>Pezizomycotina</taxon>
        <taxon>Sordariomycetes</taxon>
        <taxon>Hypocreomycetidae</taxon>
        <taxon>Hypocreales</taxon>
        <taxon>Hypocreaceae</taxon>
        <taxon>Cladobotryum</taxon>
    </lineage>
</organism>
<dbReference type="Gene3D" id="3.90.180.10">
    <property type="entry name" value="Medium-chain alcohol dehydrogenases, catalytic domain"/>
    <property type="match status" value="1"/>
</dbReference>
<dbReference type="InterPro" id="IPR013968">
    <property type="entry name" value="PKS_KR"/>
</dbReference>
<dbReference type="SUPFAM" id="SSF47336">
    <property type="entry name" value="ACP-like"/>
    <property type="match status" value="1"/>
</dbReference>
<dbReference type="Gene3D" id="1.10.1200.10">
    <property type="entry name" value="ACP-like"/>
    <property type="match status" value="1"/>
</dbReference>
<dbReference type="InterPro" id="IPR006162">
    <property type="entry name" value="Ppantetheine_attach_site"/>
</dbReference>
<evidence type="ECO:0000256" key="7">
    <source>
        <dbReference type="ARBA" id="ARBA00023268"/>
    </source>
</evidence>
<dbReference type="SMART" id="SM00827">
    <property type="entry name" value="PKS_AT"/>
    <property type="match status" value="1"/>
</dbReference>
<dbReference type="InterPro" id="IPR057326">
    <property type="entry name" value="KR_dom"/>
</dbReference>
<evidence type="ECO:0000259" key="12">
    <source>
        <dbReference type="PROSITE" id="PS52019"/>
    </source>
</evidence>
<dbReference type="Gene3D" id="3.40.50.720">
    <property type="entry name" value="NAD(P)-binding Rossmann-like Domain"/>
    <property type="match status" value="2"/>
</dbReference>
<dbReference type="InterPro" id="IPR032821">
    <property type="entry name" value="PKS_assoc"/>
</dbReference>
<dbReference type="PROSITE" id="PS50075">
    <property type="entry name" value="CARRIER"/>
    <property type="match status" value="1"/>
</dbReference>
<keyword evidence="5" id="KW-0521">NADP</keyword>
<dbReference type="InterPro" id="IPR049551">
    <property type="entry name" value="PKS_DH_C"/>
</dbReference>
<dbReference type="Gene3D" id="3.10.129.110">
    <property type="entry name" value="Polyketide synthase dehydratase"/>
    <property type="match status" value="1"/>
</dbReference>
<evidence type="ECO:0000256" key="9">
    <source>
        <dbReference type="PROSITE-ProRule" id="PRU01363"/>
    </source>
</evidence>
<dbReference type="SUPFAM" id="SSF53901">
    <property type="entry name" value="Thiolase-like"/>
    <property type="match status" value="1"/>
</dbReference>
<name>A0ABR0SW87_9HYPO</name>
<dbReference type="InterPro" id="IPR050091">
    <property type="entry name" value="PKS_NRPS_Biosynth_Enz"/>
</dbReference>
<dbReference type="EMBL" id="JAVFKD010000004">
    <property type="protein sequence ID" value="KAK5996046.1"/>
    <property type="molecule type" value="Genomic_DNA"/>
</dbReference>
<feature type="domain" description="Carrier" evidence="10">
    <location>
        <begin position="2438"/>
        <end position="2519"/>
    </location>
</feature>
<feature type="region of interest" description="N-terminal hotdog fold" evidence="9">
    <location>
        <begin position="922"/>
        <end position="1053"/>
    </location>
</feature>
<dbReference type="PROSITE" id="PS00012">
    <property type="entry name" value="PHOSPHOPANTETHEINE"/>
    <property type="match status" value="1"/>
</dbReference>
<evidence type="ECO:0000256" key="5">
    <source>
        <dbReference type="ARBA" id="ARBA00022857"/>
    </source>
</evidence>
<dbReference type="InterPro" id="IPR036736">
    <property type="entry name" value="ACP-like_sf"/>
</dbReference>
<dbReference type="Pfam" id="PF14765">
    <property type="entry name" value="PS-DH"/>
    <property type="match status" value="1"/>
</dbReference>
<dbReference type="CDD" id="cd05274">
    <property type="entry name" value="KR_FAS_SDR_x"/>
    <property type="match status" value="1"/>
</dbReference>
<evidence type="ECO:0000256" key="6">
    <source>
        <dbReference type="ARBA" id="ARBA00023002"/>
    </source>
</evidence>
<proteinExistence type="predicted"/>